<reference evidence="2 3" key="1">
    <citation type="journal article" date="2015" name="Genome Announc.">
        <title>Expanding the biotechnology potential of lactobacilli through comparative genomics of 213 strains and associated genera.</title>
        <authorList>
            <person name="Sun Z."/>
            <person name="Harris H.M."/>
            <person name="McCann A."/>
            <person name="Guo C."/>
            <person name="Argimon S."/>
            <person name="Zhang W."/>
            <person name="Yang X."/>
            <person name="Jeffery I.B."/>
            <person name="Cooney J.C."/>
            <person name="Kagawa T.F."/>
            <person name="Liu W."/>
            <person name="Song Y."/>
            <person name="Salvetti E."/>
            <person name="Wrobel A."/>
            <person name="Rasinkangas P."/>
            <person name="Parkhill J."/>
            <person name="Rea M.C."/>
            <person name="O'Sullivan O."/>
            <person name="Ritari J."/>
            <person name="Douillard F.P."/>
            <person name="Paul Ross R."/>
            <person name="Yang R."/>
            <person name="Briner A.E."/>
            <person name="Felis G.E."/>
            <person name="de Vos W.M."/>
            <person name="Barrangou R."/>
            <person name="Klaenhammer T.R."/>
            <person name="Caufield P.W."/>
            <person name="Cui Y."/>
            <person name="Zhang H."/>
            <person name="O'Toole P.W."/>
        </authorList>
    </citation>
    <scope>NUCLEOTIDE SEQUENCE [LARGE SCALE GENOMIC DNA]</scope>
    <source>
        <strain evidence="2 3">DSM 18630</strain>
    </source>
</reference>
<keyword evidence="1" id="KW-0472">Membrane</keyword>
<protein>
    <submittedName>
        <fullName evidence="2">Uncharacterized protein</fullName>
    </submittedName>
</protein>
<dbReference type="EMBL" id="AZGB01000018">
    <property type="protein sequence ID" value="KRM05775.1"/>
    <property type="molecule type" value="Genomic_DNA"/>
</dbReference>
<evidence type="ECO:0000313" key="2">
    <source>
        <dbReference type="EMBL" id="KRM05775.1"/>
    </source>
</evidence>
<organism evidence="2 3">
    <name type="scientific">Liquorilactobacillus ghanensis DSM 18630</name>
    <dbReference type="NCBI Taxonomy" id="1423750"/>
    <lineage>
        <taxon>Bacteria</taxon>
        <taxon>Bacillati</taxon>
        <taxon>Bacillota</taxon>
        <taxon>Bacilli</taxon>
        <taxon>Lactobacillales</taxon>
        <taxon>Lactobacillaceae</taxon>
        <taxon>Liquorilactobacillus</taxon>
    </lineage>
</organism>
<evidence type="ECO:0000313" key="3">
    <source>
        <dbReference type="Proteomes" id="UP000051451"/>
    </source>
</evidence>
<accession>A0A0R1VKE3</accession>
<evidence type="ECO:0000256" key="1">
    <source>
        <dbReference type="SAM" id="Phobius"/>
    </source>
</evidence>
<comment type="caution">
    <text evidence="2">The sequence shown here is derived from an EMBL/GenBank/DDBJ whole genome shotgun (WGS) entry which is preliminary data.</text>
</comment>
<feature type="transmembrane region" description="Helical" evidence="1">
    <location>
        <begin position="31"/>
        <end position="50"/>
    </location>
</feature>
<sequence>MENIIKILCLCLVAGLILFLIFRFVTDFKATLVLALIILVGNFIKTHFFGK</sequence>
<keyword evidence="1" id="KW-1133">Transmembrane helix</keyword>
<name>A0A0R1VKE3_9LACO</name>
<proteinExistence type="predicted"/>
<dbReference type="AlphaFoldDB" id="A0A0R1VKE3"/>
<gene>
    <name evidence="2" type="ORF">FC89_GL001485</name>
</gene>
<keyword evidence="1" id="KW-0812">Transmembrane</keyword>
<dbReference type="PATRIC" id="fig|1423750.3.peg.1524"/>
<keyword evidence="3" id="KW-1185">Reference proteome</keyword>
<feature type="transmembrane region" description="Helical" evidence="1">
    <location>
        <begin position="7"/>
        <end position="25"/>
    </location>
</feature>
<dbReference type="Proteomes" id="UP000051451">
    <property type="component" value="Unassembled WGS sequence"/>
</dbReference>